<comment type="similarity">
    <text evidence="1">Belongs to the DprA/Smf family.</text>
</comment>
<accession>S3BDP1</accession>
<feature type="domain" description="Smf/DprA SLOG" evidence="2">
    <location>
        <begin position="90"/>
        <end position="294"/>
    </location>
</feature>
<evidence type="ECO:0000313" key="4">
    <source>
        <dbReference type="Proteomes" id="UP000014400"/>
    </source>
</evidence>
<dbReference type="HOGENOM" id="CLU_029601_1_1_4"/>
<dbReference type="GO" id="GO:0009294">
    <property type="term" value="P:DNA-mediated transformation"/>
    <property type="evidence" value="ECO:0007669"/>
    <property type="project" value="InterPro"/>
</dbReference>
<keyword evidence="4" id="KW-1185">Reference proteome</keyword>
<dbReference type="SUPFAM" id="SSF102405">
    <property type="entry name" value="MCP/YpsA-like"/>
    <property type="match status" value="1"/>
</dbReference>
<name>S3BDP1_9BURK</name>
<proteinExistence type="inferred from homology"/>
<dbReference type="EMBL" id="ATCF01000038">
    <property type="protein sequence ID" value="EPD97450.1"/>
    <property type="molecule type" value="Genomic_DNA"/>
</dbReference>
<evidence type="ECO:0000313" key="3">
    <source>
        <dbReference type="EMBL" id="EPD97450.1"/>
    </source>
</evidence>
<reference evidence="3 4" key="1">
    <citation type="submission" date="2013-04" db="EMBL/GenBank/DDBJ databases">
        <title>The Genome Sequence of Sutterella wadsworthensis HGA0223.</title>
        <authorList>
            <consortium name="The Broad Institute Genomics Platform"/>
            <person name="Earl A."/>
            <person name="Ward D."/>
            <person name="Feldgarden M."/>
            <person name="Gevers D."/>
            <person name="Schmidt T.M."/>
            <person name="Dover J."/>
            <person name="Dai D."/>
            <person name="Walker B."/>
            <person name="Young S."/>
            <person name="Zeng Q."/>
            <person name="Gargeya S."/>
            <person name="Fitzgerald M."/>
            <person name="Haas B."/>
            <person name="Abouelleil A."/>
            <person name="Allen A.W."/>
            <person name="Alvarado L."/>
            <person name="Arachchi H.M."/>
            <person name="Berlin A.M."/>
            <person name="Chapman S.B."/>
            <person name="Gainer-Dewar J."/>
            <person name="Goldberg J."/>
            <person name="Griggs A."/>
            <person name="Gujja S."/>
            <person name="Hansen M."/>
            <person name="Howarth C."/>
            <person name="Imamovic A."/>
            <person name="Ireland A."/>
            <person name="Larimer J."/>
            <person name="McCowan C."/>
            <person name="Murphy C."/>
            <person name="Pearson M."/>
            <person name="Poon T.W."/>
            <person name="Priest M."/>
            <person name="Roberts A."/>
            <person name="Saif S."/>
            <person name="Shea T."/>
            <person name="Sisk P."/>
            <person name="Sykes S."/>
            <person name="Wortman J."/>
            <person name="Nusbaum C."/>
            <person name="Birren B."/>
        </authorList>
    </citation>
    <scope>NUCLEOTIDE SEQUENCE [LARGE SCALE GENOMIC DNA]</scope>
    <source>
        <strain evidence="3 4">HGA0223</strain>
    </source>
</reference>
<dbReference type="InterPro" id="IPR003488">
    <property type="entry name" value="DprA"/>
</dbReference>
<dbReference type="RefSeq" id="WP_016475276.1">
    <property type="nucleotide sequence ID" value="NZ_KE150482.1"/>
</dbReference>
<dbReference type="PATRIC" id="fig|1203554.3.peg.2369"/>
<dbReference type="STRING" id="1203554.HMPREF1476_02286"/>
<evidence type="ECO:0000259" key="2">
    <source>
        <dbReference type="Pfam" id="PF02481"/>
    </source>
</evidence>
<dbReference type="InterPro" id="IPR057666">
    <property type="entry name" value="DrpA_SLOG"/>
</dbReference>
<dbReference type="PANTHER" id="PTHR43022">
    <property type="entry name" value="PROTEIN SMF"/>
    <property type="match status" value="1"/>
</dbReference>
<dbReference type="AlphaFoldDB" id="S3BDP1"/>
<protein>
    <recommendedName>
        <fullName evidence="2">Smf/DprA SLOG domain-containing protein</fullName>
    </recommendedName>
</protein>
<evidence type="ECO:0000256" key="1">
    <source>
        <dbReference type="ARBA" id="ARBA00006525"/>
    </source>
</evidence>
<organism evidence="3 4">
    <name type="scientific">Sutterella wadsworthensis HGA0223</name>
    <dbReference type="NCBI Taxonomy" id="1203554"/>
    <lineage>
        <taxon>Bacteria</taxon>
        <taxon>Pseudomonadati</taxon>
        <taxon>Pseudomonadota</taxon>
        <taxon>Betaproteobacteria</taxon>
        <taxon>Burkholderiales</taxon>
        <taxon>Sutterellaceae</taxon>
        <taxon>Sutterella</taxon>
    </lineage>
</organism>
<dbReference type="Gene3D" id="3.40.50.450">
    <property type="match status" value="1"/>
</dbReference>
<sequence length="306" mass="32039">MPIAADRLDEAEEWMRLLLVPNLPVPLALRAVQTFGGVAEALSAPLKELAREVGGRMAEAMRAVGRGARDDELDVALNWLTSRPQTALLPLYDPLYPQQLIEAGTAPLALFLCGDAEVLHKQRVAVVGTSRPDAEGRTNAADFGAALARAGAVSVAALEMPDDVGGAVLEGALSVKGAPIALLATGPDRALSAISQLQHRVVDEGGLLISAAFPGASTDEHSRRVRDALLANFAPRLLVIEAERNDSVMNIARQAADAGVQVGAVPGSIHNPAYKGCHQLIRDGAALVEMITDIGLRKAPAGKLMT</sequence>
<gene>
    <name evidence="3" type="ORF">HMPREF1476_02286</name>
</gene>
<dbReference type="Proteomes" id="UP000014400">
    <property type="component" value="Unassembled WGS sequence"/>
</dbReference>
<dbReference type="eggNOG" id="COG0758">
    <property type="taxonomic scope" value="Bacteria"/>
</dbReference>
<dbReference type="PANTHER" id="PTHR43022:SF1">
    <property type="entry name" value="PROTEIN SMF"/>
    <property type="match status" value="1"/>
</dbReference>
<dbReference type="Pfam" id="PF02481">
    <property type="entry name" value="DNA_processg_A"/>
    <property type="match status" value="1"/>
</dbReference>
<comment type="caution">
    <text evidence="3">The sequence shown here is derived from an EMBL/GenBank/DDBJ whole genome shotgun (WGS) entry which is preliminary data.</text>
</comment>